<dbReference type="PROSITE" id="PS00018">
    <property type="entry name" value="EF_HAND_1"/>
    <property type="match status" value="1"/>
</dbReference>
<evidence type="ECO:0000313" key="2">
    <source>
        <dbReference type="EMBL" id="KHS48441.1"/>
    </source>
</evidence>
<dbReference type="Gene3D" id="1.10.238.10">
    <property type="entry name" value="EF-hand"/>
    <property type="match status" value="1"/>
</dbReference>
<dbReference type="EMBL" id="JRVC01000004">
    <property type="protein sequence ID" value="KHS48441.1"/>
    <property type="molecule type" value="Genomic_DNA"/>
</dbReference>
<dbReference type="Proteomes" id="UP000031338">
    <property type="component" value="Unassembled WGS sequence"/>
</dbReference>
<comment type="caution">
    <text evidence="2">The sequence shown here is derived from an EMBL/GenBank/DDBJ whole genome shotgun (WGS) entry which is preliminary data.</text>
</comment>
<sequence>MVRALLGGLAALMLCAAGVFWWQGRAETREGTAPPLPVADAAVAPEGLPSADIEGLTGVAPPEATSVGKETRRFNLVDKDRDNRISRTEMLSLRASAFRKLDKDGNNLLTFEEWAYVTVDKFKSADGNGDLFLTREEFATTRPKAAPKPKQKCSCK</sequence>
<evidence type="ECO:0000259" key="1">
    <source>
        <dbReference type="PROSITE" id="PS50222"/>
    </source>
</evidence>
<dbReference type="InterPro" id="IPR018247">
    <property type="entry name" value="EF_Hand_1_Ca_BS"/>
</dbReference>
<dbReference type="STRING" id="48936.NJ75_01111"/>
<dbReference type="InterPro" id="IPR002048">
    <property type="entry name" value="EF_hand_dom"/>
</dbReference>
<gene>
    <name evidence="2" type="ORF">NJ75_01111</name>
</gene>
<dbReference type="InterPro" id="IPR011992">
    <property type="entry name" value="EF-hand-dom_pair"/>
</dbReference>
<dbReference type="AlphaFoldDB" id="A0A0B8ZZC2"/>
<protein>
    <submittedName>
        <fullName evidence="2">Signal transduction protein</fullName>
    </submittedName>
</protein>
<dbReference type="SUPFAM" id="SSF47473">
    <property type="entry name" value="EF-hand"/>
    <property type="match status" value="1"/>
</dbReference>
<accession>A0A0B8ZZC2</accession>
<evidence type="ECO:0000313" key="3">
    <source>
        <dbReference type="Proteomes" id="UP000031338"/>
    </source>
</evidence>
<dbReference type="PATRIC" id="fig|48936.3.peg.1119"/>
<name>A0A0B8ZZC2_9SPHN</name>
<dbReference type="GO" id="GO:0005509">
    <property type="term" value="F:calcium ion binding"/>
    <property type="evidence" value="ECO:0007669"/>
    <property type="project" value="InterPro"/>
</dbReference>
<feature type="domain" description="EF-hand" evidence="1">
    <location>
        <begin position="89"/>
        <end position="124"/>
    </location>
</feature>
<dbReference type="RefSeq" id="WP_039332202.1">
    <property type="nucleotide sequence ID" value="NZ_JRVC01000004.1"/>
</dbReference>
<proteinExistence type="predicted"/>
<organism evidence="2 3">
    <name type="scientific">Novosphingobium subterraneum</name>
    <dbReference type="NCBI Taxonomy" id="48936"/>
    <lineage>
        <taxon>Bacteria</taxon>
        <taxon>Pseudomonadati</taxon>
        <taxon>Pseudomonadota</taxon>
        <taxon>Alphaproteobacteria</taxon>
        <taxon>Sphingomonadales</taxon>
        <taxon>Sphingomonadaceae</taxon>
        <taxon>Novosphingobium</taxon>
    </lineage>
</organism>
<dbReference type="CDD" id="cd00051">
    <property type="entry name" value="EFh"/>
    <property type="match status" value="1"/>
</dbReference>
<dbReference type="PROSITE" id="PS50222">
    <property type="entry name" value="EF_HAND_2"/>
    <property type="match status" value="1"/>
</dbReference>
<keyword evidence="3" id="KW-1185">Reference proteome</keyword>
<dbReference type="Pfam" id="PF13202">
    <property type="entry name" value="EF-hand_5"/>
    <property type="match status" value="2"/>
</dbReference>
<reference evidence="2 3" key="1">
    <citation type="submission" date="2014-10" db="EMBL/GenBank/DDBJ databases">
        <title>Draft genome sequence of Novosphingobium subterraneum DSM 12447.</title>
        <authorList>
            <person name="Gan H.M."/>
            <person name="Gan H.Y."/>
            <person name="Savka M.A."/>
        </authorList>
    </citation>
    <scope>NUCLEOTIDE SEQUENCE [LARGE SCALE GENOMIC DNA]</scope>
    <source>
        <strain evidence="2 3">DSM 12447</strain>
    </source>
</reference>